<dbReference type="WBParaSite" id="Pan_g23398.t1">
    <property type="protein sequence ID" value="Pan_g23398.t1"/>
    <property type="gene ID" value="Pan_g23398"/>
</dbReference>
<sequence length="159" mass="17763">MSTNINNEFTSTCKRKTSIGETLASKAKEICMPETNASKQELRHVYCTTTRSLDQFEPSPLPSLHVSSINTSYLSMMPSTSSTPMPNHEATSMTQVDIEKLQIQLVSVLSKLITPENIAAVIYYHNHPEEQPTGTLKNLLPYIDKPTVNNLCKCKFCKP</sequence>
<accession>A0A7E4VPJ8</accession>
<reference evidence="1" key="1">
    <citation type="journal article" date="2013" name="Genetics">
        <title>The draft genome and transcriptome of Panagrellus redivivus are shaped by the harsh demands of a free-living lifestyle.</title>
        <authorList>
            <person name="Srinivasan J."/>
            <person name="Dillman A.R."/>
            <person name="Macchietto M.G."/>
            <person name="Heikkinen L."/>
            <person name="Lakso M."/>
            <person name="Fracchia K.M."/>
            <person name="Antoshechkin I."/>
            <person name="Mortazavi A."/>
            <person name="Wong G."/>
            <person name="Sternberg P.W."/>
        </authorList>
    </citation>
    <scope>NUCLEOTIDE SEQUENCE [LARGE SCALE GENOMIC DNA]</scope>
    <source>
        <strain evidence="1">MT8872</strain>
    </source>
</reference>
<protein>
    <submittedName>
        <fullName evidence="2">MPN domain-containing protein</fullName>
    </submittedName>
</protein>
<dbReference type="AlphaFoldDB" id="A0A7E4VPJ8"/>
<organism evidence="1 2">
    <name type="scientific">Panagrellus redivivus</name>
    <name type="common">Microworm</name>
    <dbReference type="NCBI Taxonomy" id="6233"/>
    <lineage>
        <taxon>Eukaryota</taxon>
        <taxon>Metazoa</taxon>
        <taxon>Ecdysozoa</taxon>
        <taxon>Nematoda</taxon>
        <taxon>Chromadorea</taxon>
        <taxon>Rhabditida</taxon>
        <taxon>Tylenchina</taxon>
        <taxon>Panagrolaimomorpha</taxon>
        <taxon>Panagrolaimoidea</taxon>
        <taxon>Panagrolaimidae</taxon>
        <taxon>Panagrellus</taxon>
    </lineage>
</organism>
<evidence type="ECO:0000313" key="1">
    <source>
        <dbReference type="Proteomes" id="UP000492821"/>
    </source>
</evidence>
<proteinExistence type="predicted"/>
<name>A0A7E4VPJ8_PANRE</name>
<dbReference type="Proteomes" id="UP000492821">
    <property type="component" value="Unassembled WGS sequence"/>
</dbReference>
<reference evidence="2" key="2">
    <citation type="submission" date="2020-10" db="UniProtKB">
        <authorList>
            <consortium name="WormBaseParasite"/>
        </authorList>
    </citation>
    <scope>IDENTIFICATION</scope>
</reference>
<keyword evidence="1" id="KW-1185">Reference proteome</keyword>
<evidence type="ECO:0000313" key="2">
    <source>
        <dbReference type="WBParaSite" id="Pan_g23398.t1"/>
    </source>
</evidence>